<keyword evidence="2" id="KW-0812">Transmembrane</keyword>
<dbReference type="AlphaFoldDB" id="A0A1X7VV47"/>
<evidence type="ECO:0000313" key="3">
    <source>
        <dbReference type="EnsemblMetazoa" id="Aqu2.1.43987_001"/>
    </source>
</evidence>
<feature type="transmembrane region" description="Helical" evidence="2">
    <location>
        <begin position="12"/>
        <end position="31"/>
    </location>
</feature>
<keyword evidence="2" id="KW-0472">Membrane</keyword>
<name>A0A1X7VV47_AMPQE</name>
<evidence type="ECO:0000256" key="2">
    <source>
        <dbReference type="SAM" id="Phobius"/>
    </source>
</evidence>
<protein>
    <submittedName>
        <fullName evidence="3">Uncharacterized protein</fullName>
    </submittedName>
</protein>
<dbReference type="Pfam" id="PF04749">
    <property type="entry name" value="PLAC8"/>
    <property type="match status" value="1"/>
</dbReference>
<reference evidence="3" key="1">
    <citation type="submission" date="2017-05" db="UniProtKB">
        <authorList>
            <consortium name="EnsemblMetazoa"/>
        </authorList>
    </citation>
    <scope>IDENTIFICATION</scope>
</reference>
<dbReference type="OMA" id="CAMIQEY"/>
<dbReference type="InParanoid" id="A0A1X7VV47"/>
<dbReference type="EnsemblMetazoa" id="Aqu2.1.43987_001">
    <property type="protein sequence ID" value="Aqu2.1.43987_001"/>
    <property type="gene ID" value="Aqu2.1.43987"/>
</dbReference>
<sequence length="109" mass="12224">MSRDWKHGIFGCFGDCSICLLSFFCPCYVIGKNAEAVGERCCLYCCLSFIPFINFWCSVAIRSRIRAQKGIDGTCCSDVLCTLCFPFCALTQAAREVQETPTGLYMLRE</sequence>
<organism evidence="3">
    <name type="scientific">Amphimedon queenslandica</name>
    <name type="common">Sponge</name>
    <dbReference type="NCBI Taxonomy" id="400682"/>
    <lineage>
        <taxon>Eukaryota</taxon>
        <taxon>Metazoa</taxon>
        <taxon>Porifera</taxon>
        <taxon>Demospongiae</taxon>
        <taxon>Heteroscleromorpha</taxon>
        <taxon>Haplosclerida</taxon>
        <taxon>Niphatidae</taxon>
        <taxon>Amphimedon</taxon>
    </lineage>
</organism>
<dbReference type="STRING" id="400682.A0A1X7VV47"/>
<dbReference type="PANTHER" id="PTHR15907">
    <property type="entry name" value="DUF614 FAMILY PROTEIN-RELATED"/>
    <property type="match status" value="1"/>
</dbReference>
<keyword evidence="2" id="KW-1133">Transmembrane helix</keyword>
<feature type="transmembrane region" description="Helical" evidence="2">
    <location>
        <begin position="37"/>
        <end position="61"/>
    </location>
</feature>
<evidence type="ECO:0000256" key="1">
    <source>
        <dbReference type="ARBA" id="ARBA00009024"/>
    </source>
</evidence>
<comment type="similarity">
    <text evidence="1">Belongs to the cornifelin family.</text>
</comment>
<dbReference type="InterPro" id="IPR006461">
    <property type="entry name" value="PLAC_motif_containing"/>
</dbReference>
<dbReference type="NCBIfam" id="TIGR01571">
    <property type="entry name" value="A_thal_Cys_rich"/>
    <property type="match status" value="1"/>
</dbReference>
<proteinExistence type="inferred from homology"/>
<dbReference type="OrthoDB" id="1045822at2759"/>
<accession>A0A1X7VV47</accession>